<dbReference type="InterPro" id="IPR036249">
    <property type="entry name" value="Thioredoxin-like_sf"/>
</dbReference>
<feature type="domain" description="Thioredoxin" evidence="1">
    <location>
        <begin position="11"/>
        <end position="109"/>
    </location>
</feature>
<name>A0A6C0J3L2_9ZZZZ</name>
<accession>A0A6C0J3L2</accession>
<dbReference type="Pfam" id="PF00085">
    <property type="entry name" value="Thioredoxin"/>
    <property type="match status" value="1"/>
</dbReference>
<evidence type="ECO:0000259" key="1">
    <source>
        <dbReference type="Pfam" id="PF00085"/>
    </source>
</evidence>
<dbReference type="SUPFAM" id="SSF52833">
    <property type="entry name" value="Thioredoxin-like"/>
    <property type="match status" value="1"/>
</dbReference>
<sequence>MGLPIITKYSDRHAFFNSLKANPGLIFIKFGAEWCAPCKLIEEDVNNCFQKMPDSVQCAIIDVDTNFDLYAFFKSKKIVSGIPTVLCYFQENEHYIPDDVVMGTNKHEISIFFKRCLEELNI</sequence>
<proteinExistence type="predicted"/>
<protein>
    <recommendedName>
        <fullName evidence="1">Thioredoxin domain-containing protein</fullName>
    </recommendedName>
</protein>
<reference evidence="2" key="1">
    <citation type="journal article" date="2020" name="Nature">
        <title>Giant virus diversity and host interactions through global metagenomics.</title>
        <authorList>
            <person name="Schulz F."/>
            <person name="Roux S."/>
            <person name="Paez-Espino D."/>
            <person name="Jungbluth S."/>
            <person name="Walsh D.A."/>
            <person name="Denef V.J."/>
            <person name="McMahon K.D."/>
            <person name="Konstantinidis K.T."/>
            <person name="Eloe-Fadrosh E.A."/>
            <person name="Kyrpides N.C."/>
            <person name="Woyke T."/>
        </authorList>
    </citation>
    <scope>NUCLEOTIDE SEQUENCE</scope>
    <source>
        <strain evidence="2">GVMAG-M-3300025699-48</strain>
    </source>
</reference>
<dbReference type="CDD" id="cd02947">
    <property type="entry name" value="TRX_family"/>
    <property type="match status" value="1"/>
</dbReference>
<dbReference type="InterPro" id="IPR013766">
    <property type="entry name" value="Thioredoxin_domain"/>
</dbReference>
<dbReference type="AlphaFoldDB" id="A0A6C0J3L2"/>
<dbReference type="Gene3D" id="3.40.30.10">
    <property type="entry name" value="Glutaredoxin"/>
    <property type="match status" value="1"/>
</dbReference>
<evidence type="ECO:0000313" key="2">
    <source>
        <dbReference type="EMBL" id="QHT99370.1"/>
    </source>
</evidence>
<organism evidence="2">
    <name type="scientific">viral metagenome</name>
    <dbReference type="NCBI Taxonomy" id="1070528"/>
    <lineage>
        <taxon>unclassified sequences</taxon>
        <taxon>metagenomes</taxon>
        <taxon>organismal metagenomes</taxon>
    </lineage>
</organism>
<dbReference type="EMBL" id="MN740307">
    <property type="protein sequence ID" value="QHT99370.1"/>
    <property type="molecule type" value="Genomic_DNA"/>
</dbReference>